<dbReference type="InterPro" id="IPR006083">
    <property type="entry name" value="PRK/URK"/>
</dbReference>
<reference evidence="2" key="1">
    <citation type="submission" date="2014-05" db="EMBL/GenBank/DDBJ databases">
        <title>Key roles for freshwater Actinobacteria revealed by deep metagenomic sequencing.</title>
        <authorList>
            <person name="Ghai R."/>
            <person name="Mizuno C.M."/>
            <person name="Picazo A."/>
            <person name="Camacho A."/>
            <person name="Rodriguez-Valera F."/>
        </authorList>
    </citation>
    <scope>NUCLEOTIDE SEQUENCE</scope>
</reference>
<dbReference type="PANTHER" id="PTHR10285">
    <property type="entry name" value="URIDINE KINASE"/>
    <property type="match status" value="1"/>
</dbReference>
<evidence type="ECO:0000313" key="2">
    <source>
        <dbReference type="EMBL" id="KGA13732.1"/>
    </source>
</evidence>
<evidence type="ECO:0000259" key="1">
    <source>
        <dbReference type="Pfam" id="PF00485"/>
    </source>
</evidence>
<feature type="domain" description="Phosphoribulokinase/uridine kinase" evidence="1">
    <location>
        <begin position="22"/>
        <end position="171"/>
    </location>
</feature>
<dbReference type="InterPro" id="IPR027417">
    <property type="entry name" value="P-loop_NTPase"/>
</dbReference>
<dbReference type="Gene3D" id="3.40.50.300">
    <property type="entry name" value="P-loop containing nucleotide triphosphate hydrolases"/>
    <property type="match status" value="1"/>
</dbReference>
<protein>
    <recommendedName>
        <fullName evidence="1">Phosphoribulokinase/uridine kinase domain-containing protein</fullName>
    </recommendedName>
</protein>
<gene>
    <name evidence="2" type="ORF">GM50_21625</name>
</gene>
<dbReference type="GO" id="GO:0005524">
    <property type="term" value="F:ATP binding"/>
    <property type="evidence" value="ECO:0007669"/>
    <property type="project" value="InterPro"/>
</dbReference>
<dbReference type="Pfam" id="PF00485">
    <property type="entry name" value="PRK"/>
    <property type="match status" value="1"/>
</dbReference>
<dbReference type="EMBL" id="JNSK01000156">
    <property type="protein sequence ID" value="KGA13732.1"/>
    <property type="molecule type" value="Genomic_DNA"/>
</dbReference>
<comment type="caution">
    <text evidence="2">The sequence shown here is derived from an EMBL/GenBank/DDBJ whole genome shotgun (WGS) entry which is preliminary data.</text>
</comment>
<dbReference type="GO" id="GO:0016301">
    <property type="term" value="F:kinase activity"/>
    <property type="evidence" value="ECO:0007669"/>
    <property type="project" value="InterPro"/>
</dbReference>
<sequence>MSIELLFEQIQSLLDSHNPRTLIGIVGKPGAGKSTVVEQIQTKYRSREVSIIPMDGFHLSNEELISLGRRERKGAPDTFDVEGFTSLIKSVKIDHSVDHKFPIFHREIEASIADEGIVPKESKVVVIEGNYLFSEALGWNGIYPLLDHSWFIEIDDEIRIQRLIARHVRYGKTHEEAEAWSRGSDETNARFIGLTANRAENRINLA</sequence>
<proteinExistence type="predicted"/>
<organism evidence="2">
    <name type="scientific">freshwater metagenome</name>
    <dbReference type="NCBI Taxonomy" id="449393"/>
    <lineage>
        <taxon>unclassified sequences</taxon>
        <taxon>metagenomes</taxon>
        <taxon>ecological metagenomes</taxon>
    </lineage>
</organism>
<dbReference type="SUPFAM" id="SSF52540">
    <property type="entry name" value="P-loop containing nucleoside triphosphate hydrolases"/>
    <property type="match status" value="1"/>
</dbReference>
<accession>A0A094PRL1</accession>
<name>A0A094PRL1_9ZZZZ</name>
<dbReference type="AlphaFoldDB" id="A0A094PRL1"/>